<dbReference type="InterPro" id="IPR050741">
    <property type="entry name" value="Acyl-CoA_dehydrogenase"/>
</dbReference>
<keyword evidence="4 6" id="KW-0274">FAD</keyword>
<protein>
    <recommendedName>
        <fullName evidence="12">Acyl-CoA dehydrogenase</fullName>
    </recommendedName>
</protein>
<dbReference type="GO" id="GO:0050660">
    <property type="term" value="F:flavin adenine dinucleotide binding"/>
    <property type="evidence" value="ECO:0007669"/>
    <property type="project" value="InterPro"/>
</dbReference>
<dbReference type="Pfam" id="PF02771">
    <property type="entry name" value="Acyl-CoA_dh_N"/>
    <property type="match status" value="1"/>
</dbReference>
<dbReference type="STRING" id="36646.A0A1V6V8T7"/>
<feature type="domain" description="Acyl-CoA oxidase/dehydrogenase middle" evidence="8">
    <location>
        <begin position="159"/>
        <end position="250"/>
    </location>
</feature>
<name>A0A1V6V8T7_9EURO</name>
<evidence type="ECO:0008006" key="12">
    <source>
        <dbReference type="Google" id="ProtNLM"/>
    </source>
</evidence>
<feature type="domain" description="Acyl-CoA dehydrogenase/oxidase N-terminal" evidence="9">
    <location>
        <begin position="26"/>
        <end position="155"/>
    </location>
</feature>
<dbReference type="Gene3D" id="1.10.540.10">
    <property type="entry name" value="Acyl-CoA dehydrogenase/oxidase, N-terminal domain"/>
    <property type="match status" value="1"/>
</dbReference>
<evidence type="ECO:0000259" key="7">
    <source>
        <dbReference type="Pfam" id="PF00441"/>
    </source>
</evidence>
<accession>A0A1V6V8T7</accession>
<evidence type="ECO:0000256" key="6">
    <source>
        <dbReference type="RuleBase" id="RU362125"/>
    </source>
</evidence>
<dbReference type="InterPro" id="IPR006091">
    <property type="entry name" value="Acyl-CoA_Oxase/DH_mid-dom"/>
</dbReference>
<evidence type="ECO:0000256" key="4">
    <source>
        <dbReference type="ARBA" id="ARBA00022827"/>
    </source>
</evidence>
<dbReference type="SUPFAM" id="SSF56645">
    <property type="entry name" value="Acyl-CoA dehydrogenase NM domain-like"/>
    <property type="match status" value="1"/>
</dbReference>
<dbReference type="Gene3D" id="2.40.110.10">
    <property type="entry name" value="Butyryl-CoA Dehydrogenase, subunit A, domain 2"/>
    <property type="match status" value="1"/>
</dbReference>
<dbReference type="Pfam" id="PF02770">
    <property type="entry name" value="Acyl-CoA_dh_M"/>
    <property type="match status" value="1"/>
</dbReference>
<dbReference type="GO" id="GO:0033539">
    <property type="term" value="P:fatty acid beta-oxidation using acyl-CoA dehydrogenase"/>
    <property type="evidence" value="ECO:0007669"/>
    <property type="project" value="TreeGrafter"/>
</dbReference>
<gene>
    <name evidence="10" type="ORF">PENCOP_c001G05800</name>
</gene>
<evidence type="ECO:0000256" key="2">
    <source>
        <dbReference type="ARBA" id="ARBA00009347"/>
    </source>
</evidence>
<evidence type="ECO:0000256" key="5">
    <source>
        <dbReference type="ARBA" id="ARBA00023002"/>
    </source>
</evidence>
<feature type="domain" description="Acyl-CoA dehydrogenase/oxidase C-terminal" evidence="7">
    <location>
        <begin position="267"/>
        <end position="424"/>
    </location>
</feature>
<evidence type="ECO:0000259" key="9">
    <source>
        <dbReference type="Pfam" id="PF02771"/>
    </source>
</evidence>
<comment type="caution">
    <text evidence="10">The sequence shown here is derived from an EMBL/GenBank/DDBJ whole genome shotgun (WGS) entry which is preliminary data.</text>
</comment>
<evidence type="ECO:0000256" key="3">
    <source>
        <dbReference type="ARBA" id="ARBA00022630"/>
    </source>
</evidence>
<proteinExistence type="inferred from homology"/>
<dbReference type="PANTHER" id="PTHR48083:SF15">
    <property type="entry name" value="ACYL-COA DEHYDROGENASE APDG"/>
    <property type="match status" value="1"/>
</dbReference>
<dbReference type="PANTHER" id="PTHR48083">
    <property type="entry name" value="MEDIUM-CHAIN SPECIFIC ACYL-COA DEHYDROGENASE, MITOCHONDRIAL-RELATED"/>
    <property type="match status" value="1"/>
</dbReference>
<dbReference type="Gene3D" id="1.20.140.10">
    <property type="entry name" value="Butyryl-CoA Dehydrogenase, subunit A, domain 3"/>
    <property type="match status" value="1"/>
</dbReference>
<evidence type="ECO:0000256" key="1">
    <source>
        <dbReference type="ARBA" id="ARBA00001974"/>
    </source>
</evidence>
<dbReference type="Proteomes" id="UP000191500">
    <property type="component" value="Unassembled WGS sequence"/>
</dbReference>
<comment type="cofactor">
    <cofactor evidence="1 6">
        <name>FAD</name>
        <dbReference type="ChEBI" id="CHEBI:57692"/>
    </cofactor>
</comment>
<evidence type="ECO:0000313" key="11">
    <source>
        <dbReference type="Proteomes" id="UP000191500"/>
    </source>
</evidence>
<reference evidence="11" key="1">
    <citation type="journal article" date="2017" name="Nat. Microbiol.">
        <title>Global analysis of biosynthetic gene clusters reveals vast potential of secondary metabolite production in Penicillium species.</title>
        <authorList>
            <person name="Nielsen J.C."/>
            <person name="Grijseels S."/>
            <person name="Prigent S."/>
            <person name="Ji B."/>
            <person name="Dainat J."/>
            <person name="Nielsen K.F."/>
            <person name="Frisvad J.C."/>
            <person name="Workman M."/>
            <person name="Nielsen J."/>
        </authorList>
    </citation>
    <scope>NUCLEOTIDE SEQUENCE [LARGE SCALE GENOMIC DNA]</scope>
    <source>
        <strain evidence="11">IBT 31321</strain>
    </source>
</reference>
<evidence type="ECO:0000313" key="10">
    <source>
        <dbReference type="EMBL" id="OQE47100.1"/>
    </source>
</evidence>
<comment type="similarity">
    <text evidence="2 6">Belongs to the acyl-CoA dehydrogenase family.</text>
</comment>
<sequence>MAYNPPNPIPFSEPPYIRGLPSPYITPAHRRFQQACRKFATENLIQHALEWEREGTVPEHVFHTFCKHNMLLPNMPTPLPVDLLKRLGINDILGVKVEDWDYIYTGIYCDEMARSGLSGPAGSLNTGFGFGIPPIYVFGSVELQAQFLPEMLTGKKRSCIAITEPGAGSDVANIATTAVKSADGQHYIVNGSKKWITNGIWSDYATMAVRTGGPGAAGLSVLIVPLKGHPGVSMHRLKVSGQITGGASFIELDNVKVPVSNIVGKEGDGMRIIMTNFNHERICIAVGVTRQARVALSAAFSYCLKREAFGKTLMDQPVVRHRLAKAGAELESMWAWVEQILYQLIHLSKEEAYRQLGGLTALAKAKSGMVLNECAQTAVLLFGGSGYTKSGQGELVEAILRDVHSARIPGGSEDVMLDLSVRQLVKLYQVEEKKLSQSAKI</sequence>
<dbReference type="InterPro" id="IPR036250">
    <property type="entry name" value="AcylCo_DH-like_C"/>
</dbReference>
<dbReference type="AlphaFoldDB" id="A0A1V6V8T7"/>
<dbReference type="SUPFAM" id="SSF47203">
    <property type="entry name" value="Acyl-CoA dehydrogenase C-terminal domain-like"/>
    <property type="match status" value="1"/>
</dbReference>
<dbReference type="Pfam" id="PF00441">
    <property type="entry name" value="Acyl-CoA_dh_1"/>
    <property type="match status" value="1"/>
</dbReference>
<dbReference type="InterPro" id="IPR046373">
    <property type="entry name" value="Acyl-CoA_Oxase/DH_mid-dom_sf"/>
</dbReference>
<keyword evidence="5 6" id="KW-0560">Oxidoreductase</keyword>
<evidence type="ECO:0000259" key="8">
    <source>
        <dbReference type="Pfam" id="PF02770"/>
    </source>
</evidence>
<dbReference type="InterPro" id="IPR013786">
    <property type="entry name" value="AcylCoA_DH/ox_N"/>
</dbReference>
<dbReference type="InterPro" id="IPR009100">
    <property type="entry name" value="AcylCoA_DH/oxidase_NM_dom_sf"/>
</dbReference>
<dbReference type="GO" id="GO:0003995">
    <property type="term" value="F:acyl-CoA dehydrogenase activity"/>
    <property type="evidence" value="ECO:0007669"/>
    <property type="project" value="TreeGrafter"/>
</dbReference>
<dbReference type="InterPro" id="IPR009075">
    <property type="entry name" value="AcylCo_DH/oxidase_C"/>
</dbReference>
<keyword evidence="3 6" id="KW-0285">Flavoprotein</keyword>
<dbReference type="EMBL" id="MDDG01000001">
    <property type="protein sequence ID" value="OQE47100.1"/>
    <property type="molecule type" value="Genomic_DNA"/>
</dbReference>
<dbReference type="GO" id="GO:0005737">
    <property type="term" value="C:cytoplasm"/>
    <property type="evidence" value="ECO:0007669"/>
    <property type="project" value="TreeGrafter"/>
</dbReference>
<keyword evidence="11" id="KW-1185">Reference proteome</keyword>
<dbReference type="InterPro" id="IPR037069">
    <property type="entry name" value="AcylCoA_DH/ox_N_sf"/>
</dbReference>
<organism evidence="10 11">
    <name type="scientific">Penicillium coprophilum</name>
    <dbReference type="NCBI Taxonomy" id="36646"/>
    <lineage>
        <taxon>Eukaryota</taxon>
        <taxon>Fungi</taxon>
        <taxon>Dikarya</taxon>
        <taxon>Ascomycota</taxon>
        <taxon>Pezizomycotina</taxon>
        <taxon>Eurotiomycetes</taxon>
        <taxon>Eurotiomycetidae</taxon>
        <taxon>Eurotiales</taxon>
        <taxon>Aspergillaceae</taxon>
        <taxon>Penicillium</taxon>
    </lineage>
</organism>